<evidence type="ECO:0000313" key="1">
    <source>
        <dbReference type="EMBL" id="KLO47631.1"/>
    </source>
</evidence>
<dbReference type="Proteomes" id="UP000036499">
    <property type="component" value="Unassembled WGS sequence"/>
</dbReference>
<comment type="caution">
    <text evidence="1">The sequence shown here is derived from an EMBL/GenBank/DDBJ whole genome shotgun (WGS) entry which is preliminary data.</text>
</comment>
<accession>A0ABR5FM76</accession>
<sequence length="97" mass="10808">MPDNEFDDDGTNDYIEVLKTVIGGLHLLVDTLMGNSVNGVETTPEEQRQAWEDGKGAGRLRAIGPRVNPYRTTTEGRYLLAQLWLVGRQGVWDGHLI</sequence>
<evidence type="ECO:0000313" key="2">
    <source>
        <dbReference type="Proteomes" id="UP000036499"/>
    </source>
</evidence>
<dbReference type="EMBL" id="LDPU01000003">
    <property type="protein sequence ID" value="KLO47631.1"/>
    <property type="molecule type" value="Genomic_DNA"/>
</dbReference>
<organism evidence="1 2">
    <name type="scientific">Mycolicibacterium senegalense</name>
    <dbReference type="NCBI Taxonomy" id="1796"/>
    <lineage>
        <taxon>Bacteria</taxon>
        <taxon>Bacillati</taxon>
        <taxon>Actinomycetota</taxon>
        <taxon>Actinomycetes</taxon>
        <taxon>Mycobacteriales</taxon>
        <taxon>Mycobacteriaceae</taxon>
        <taxon>Mycolicibacterium</taxon>
    </lineage>
</organism>
<reference evidence="1 2" key="1">
    <citation type="submission" date="2015-05" db="EMBL/GenBank/DDBJ databases">
        <title>Genome sequence of Mycobacterium senegalense.</title>
        <authorList>
            <person name="Greninger A.L."/>
            <person name="Miller S."/>
        </authorList>
    </citation>
    <scope>NUCLEOTIDE SEQUENCE [LARGE SCALE GENOMIC DNA]</scope>
    <source>
        <strain evidence="1 2">CK2</strain>
    </source>
</reference>
<name>A0ABR5FM76_9MYCO</name>
<gene>
    <name evidence="1" type="ORF">ABW05_30915</name>
</gene>
<protein>
    <submittedName>
        <fullName evidence="1">Uncharacterized protein</fullName>
    </submittedName>
</protein>
<proteinExistence type="predicted"/>
<dbReference type="RefSeq" id="WP_047036538.1">
    <property type="nucleotide sequence ID" value="NZ_LDCO01000003.1"/>
</dbReference>
<keyword evidence="2" id="KW-1185">Reference proteome</keyword>